<dbReference type="RefSeq" id="XP_009826864.1">
    <property type="nucleotide sequence ID" value="XM_009828562.1"/>
</dbReference>
<gene>
    <name evidence="1" type="ORF">H257_04161</name>
</gene>
<protein>
    <submittedName>
        <fullName evidence="1">Uncharacterized protein</fullName>
    </submittedName>
</protein>
<reference evidence="1" key="1">
    <citation type="submission" date="2013-12" db="EMBL/GenBank/DDBJ databases">
        <title>The Genome Sequence of Aphanomyces astaci APO3.</title>
        <authorList>
            <consortium name="The Broad Institute Genomics Platform"/>
            <person name="Russ C."/>
            <person name="Tyler B."/>
            <person name="van West P."/>
            <person name="Dieguez-Uribeondo J."/>
            <person name="Young S.K."/>
            <person name="Zeng Q."/>
            <person name="Gargeya S."/>
            <person name="Fitzgerald M."/>
            <person name="Abouelleil A."/>
            <person name="Alvarado L."/>
            <person name="Chapman S.B."/>
            <person name="Gainer-Dewar J."/>
            <person name="Goldberg J."/>
            <person name="Griggs A."/>
            <person name="Gujja S."/>
            <person name="Hansen M."/>
            <person name="Howarth C."/>
            <person name="Imamovic A."/>
            <person name="Ireland A."/>
            <person name="Larimer J."/>
            <person name="McCowan C."/>
            <person name="Murphy C."/>
            <person name="Pearson M."/>
            <person name="Poon T.W."/>
            <person name="Priest M."/>
            <person name="Roberts A."/>
            <person name="Saif S."/>
            <person name="Shea T."/>
            <person name="Sykes S."/>
            <person name="Wortman J."/>
            <person name="Nusbaum C."/>
            <person name="Birren B."/>
        </authorList>
    </citation>
    <scope>NUCLEOTIDE SEQUENCE [LARGE SCALE GENOMIC DNA]</scope>
    <source>
        <strain evidence="1">APO3</strain>
    </source>
</reference>
<accession>W4GWM6</accession>
<dbReference type="VEuPathDB" id="FungiDB:H257_04161"/>
<dbReference type="EMBL" id="KI913120">
    <property type="protein sequence ID" value="ETV83434.1"/>
    <property type="molecule type" value="Genomic_DNA"/>
</dbReference>
<name>W4GWM6_APHAT</name>
<organism evidence="1">
    <name type="scientific">Aphanomyces astaci</name>
    <name type="common">Crayfish plague agent</name>
    <dbReference type="NCBI Taxonomy" id="112090"/>
    <lineage>
        <taxon>Eukaryota</taxon>
        <taxon>Sar</taxon>
        <taxon>Stramenopiles</taxon>
        <taxon>Oomycota</taxon>
        <taxon>Saprolegniomycetes</taxon>
        <taxon>Saprolegniales</taxon>
        <taxon>Verrucalvaceae</taxon>
        <taxon>Aphanomyces</taxon>
    </lineage>
</organism>
<proteinExistence type="predicted"/>
<sequence>MGPSVQQSVCYDYSASDMNHYVCVGRTTLSALPPKPSLPVIEYAAMPTKDGTAMTTKDGAVVEGQDIPSVTTSIAPTKGKSVCSLKMVVDEESRPTKKLKPATTPTIRVRTDDSFPQSFLDIYDQAHKTMAWTRYLRAGSICDGPNTPHVTRFNDAIRKFWRLYGIKLWEGTYMPYPTNQLDNLIRRVM</sequence>
<evidence type="ECO:0000313" key="1">
    <source>
        <dbReference type="EMBL" id="ETV83434.1"/>
    </source>
</evidence>
<dbReference type="AlphaFoldDB" id="W4GWM6"/>
<dbReference type="GeneID" id="20806157"/>